<feature type="region of interest" description="Disordered" evidence="1">
    <location>
        <begin position="1"/>
        <end position="44"/>
    </location>
</feature>
<dbReference type="Pfam" id="PF03108">
    <property type="entry name" value="DBD_Tnp_Mut"/>
    <property type="match status" value="1"/>
</dbReference>
<accession>A0AAQ3RQ35</accession>
<gene>
    <name evidence="3" type="ORF">V8G54_027092</name>
</gene>
<dbReference type="PANTHER" id="PTHR31973">
    <property type="entry name" value="POLYPROTEIN, PUTATIVE-RELATED"/>
    <property type="match status" value="1"/>
</dbReference>
<dbReference type="EMBL" id="CP144693">
    <property type="protein sequence ID" value="WVZ01023.1"/>
    <property type="molecule type" value="Genomic_DNA"/>
</dbReference>
<proteinExistence type="predicted"/>
<evidence type="ECO:0000313" key="3">
    <source>
        <dbReference type="EMBL" id="WVZ01023.1"/>
    </source>
</evidence>
<feature type="compositionally biased region" description="Acidic residues" evidence="1">
    <location>
        <begin position="112"/>
        <end position="124"/>
    </location>
</feature>
<evidence type="ECO:0000313" key="4">
    <source>
        <dbReference type="Proteomes" id="UP001374535"/>
    </source>
</evidence>
<protein>
    <recommendedName>
        <fullName evidence="2">Transposase MuDR plant domain-containing protein</fullName>
    </recommendedName>
</protein>
<feature type="compositionally biased region" description="Acidic residues" evidence="1">
    <location>
        <begin position="21"/>
        <end position="39"/>
    </location>
</feature>
<dbReference type="InterPro" id="IPR004332">
    <property type="entry name" value="Transposase_MuDR"/>
</dbReference>
<feature type="region of interest" description="Disordered" evidence="1">
    <location>
        <begin position="112"/>
        <end position="174"/>
    </location>
</feature>
<evidence type="ECO:0000259" key="2">
    <source>
        <dbReference type="Pfam" id="PF03108"/>
    </source>
</evidence>
<feature type="compositionally biased region" description="Acidic residues" evidence="1">
    <location>
        <begin position="133"/>
        <end position="143"/>
    </location>
</feature>
<sequence>MHDSDEGEQQTEIISGQQGDGGEETEIIGDTGVGEEGDCEERVGVQEERCEGHGVVKGEIETEVDLADCANVGGNVHGNDDCMENLVGCEIEEEEVDGEYDGAIEVDVVDCGSDTEEEEGDGEYDGASWSEMSDSDFDDGINIDDDRGLSDDEWESEELYSGAESDGKEDEEESYGKFVTFSMPKSMVDYKWDLGTYFAEKQDLLDAIKTYAVENGRNIRYVKNDKKRIKAKCMGAKGKCPWMTYCAYMEAIHTWQLRTIVDNHSCSREHRVRLLNAK</sequence>
<dbReference type="Proteomes" id="UP001374535">
    <property type="component" value="Chromosome 8"/>
</dbReference>
<keyword evidence="4" id="KW-1185">Reference proteome</keyword>
<dbReference type="AlphaFoldDB" id="A0AAQ3RQ35"/>
<name>A0AAQ3RQ35_VIGMU</name>
<dbReference type="PANTHER" id="PTHR31973:SF187">
    <property type="entry name" value="MUTATOR TRANSPOSASE MUDRA PROTEIN"/>
    <property type="match status" value="1"/>
</dbReference>
<evidence type="ECO:0000256" key="1">
    <source>
        <dbReference type="SAM" id="MobiDB-lite"/>
    </source>
</evidence>
<organism evidence="3 4">
    <name type="scientific">Vigna mungo</name>
    <name type="common">Black gram</name>
    <name type="synonym">Phaseolus mungo</name>
    <dbReference type="NCBI Taxonomy" id="3915"/>
    <lineage>
        <taxon>Eukaryota</taxon>
        <taxon>Viridiplantae</taxon>
        <taxon>Streptophyta</taxon>
        <taxon>Embryophyta</taxon>
        <taxon>Tracheophyta</taxon>
        <taxon>Spermatophyta</taxon>
        <taxon>Magnoliopsida</taxon>
        <taxon>eudicotyledons</taxon>
        <taxon>Gunneridae</taxon>
        <taxon>Pentapetalae</taxon>
        <taxon>rosids</taxon>
        <taxon>fabids</taxon>
        <taxon>Fabales</taxon>
        <taxon>Fabaceae</taxon>
        <taxon>Papilionoideae</taxon>
        <taxon>50 kb inversion clade</taxon>
        <taxon>NPAAA clade</taxon>
        <taxon>indigoferoid/millettioid clade</taxon>
        <taxon>Phaseoleae</taxon>
        <taxon>Vigna</taxon>
    </lineage>
</organism>
<feature type="domain" description="Transposase MuDR plant" evidence="2">
    <location>
        <begin position="190"/>
        <end position="243"/>
    </location>
</feature>
<reference evidence="3 4" key="1">
    <citation type="journal article" date="2023" name="Life. Sci Alliance">
        <title>Evolutionary insights into 3D genome organization and epigenetic landscape of Vigna mungo.</title>
        <authorList>
            <person name="Junaid A."/>
            <person name="Singh B."/>
            <person name="Bhatia S."/>
        </authorList>
    </citation>
    <scope>NUCLEOTIDE SEQUENCE [LARGE SCALE GENOMIC DNA]</scope>
    <source>
        <strain evidence="3">Urdbean</strain>
    </source>
</reference>